<comment type="caution">
    <text evidence="1">The sequence shown here is derived from an EMBL/GenBank/DDBJ whole genome shotgun (WGS) entry which is preliminary data.</text>
</comment>
<gene>
    <name evidence="1" type="ORF">I7822_06355</name>
</gene>
<dbReference type="Proteomes" id="UP000663981">
    <property type="component" value="Unassembled WGS sequence"/>
</dbReference>
<reference evidence="1 2" key="1">
    <citation type="submission" date="2021-03" db="EMBL/GenBank/DDBJ databases">
        <title>Whole genome sequence of Metabacillus bambusae BG109.</title>
        <authorList>
            <person name="Jeong J.W."/>
        </authorList>
    </citation>
    <scope>NUCLEOTIDE SEQUENCE [LARGE SCALE GENOMIC DNA]</scope>
    <source>
        <strain evidence="1 2">BG109</strain>
    </source>
</reference>
<proteinExistence type="predicted"/>
<accession>A0ABS3MZ42</accession>
<sequence length="79" mass="9156">MENLHANSHQLAPLAGKRVYLLIQGTKSEHAIPYITNVIRRLCRRFQMKYMGLATNSSEATKLHHLIVKKREEEKNEKA</sequence>
<name>A0ABS3MZ42_9BACI</name>
<evidence type="ECO:0000313" key="2">
    <source>
        <dbReference type="Proteomes" id="UP000663981"/>
    </source>
</evidence>
<dbReference type="RefSeq" id="WP_207976142.1">
    <property type="nucleotide sequence ID" value="NZ_JAGDEL010000003.1"/>
</dbReference>
<organism evidence="1 2">
    <name type="scientific">Metabacillus bambusae</name>
    <dbReference type="NCBI Taxonomy" id="2795218"/>
    <lineage>
        <taxon>Bacteria</taxon>
        <taxon>Bacillati</taxon>
        <taxon>Bacillota</taxon>
        <taxon>Bacilli</taxon>
        <taxon>Bacillales</taxon>
        <taxon>Bacillaceae</taxon>
        <taxon>Metabacillus</taxon>
    </lineage>
</organism>
<protein>
    <submittedName>
        <fullName evidence="1">Uncharacterized protein</fullName>
    </submittedName>
</protein>
<dbReference type="EMBL" id="JAGDEL010000003">
    <property type="protein sequence ID" value="MBO1511292.1"/>
    <property type="molecule type" value="Genomic_DNA"/>
</dbReference>
<evidence type="ECO:0000313" key="1">
    <source>
        <dbReference type="EMBL" id="MBO1511292.1"/>
    </source>
</evidence>
<keyword evidence="2" id="KW-1185">Reference proteome</keyword>